<dbReference type="InterPro" id="IPR029487">
    <property type="entry name" value="NEL_dom"/>
</dbReference>
<dbReference type="PROSITE" id="PS52053">
    <property type="entry name" value="NEL"/>
    <property type="match status" value="1"/>
</dbReference>
<reference evidence="10 11" key="1">
    <citation type="submission" date="2019-09" db="EMBL/GenBank/DDBJ databases">
        <authorList>
            <person name="Chandra G."/>
            <person name="Truman W A."/>
        </authorList>
    </citation>
    <scope>NUCLEOTIDE SEQUENCE [LARGE SCALE GENOMIC DNA]</scope>
    <source>
        <strain evidence="10">PS925</strain>
    </source>
</reference>
<feature type="region of interest" description="Disordered" evidence="8">
    <location>
        <begin position="1521"/>
        <end position="1542"/>
    </location>
</feature>
<feature type="region of interest" description="Disordered" evidence="8">
    <location>
        <begin position="594"/>
        <end position="617"/>
    </location>
</feature>
<keyword evidence="6" id="KW-0833">Ubl conjugation pathway</keyword>
<keyword evidence="4" id="KW-0677">Repeat</keyword>
<feature type="coiled-coil region" evidence="7">
    <location>
        <begin position="1073"/>
        <end position="1100"/>
    </location>
</feature>
<sequence length="1713" mass="193362">MSDSPVPAATPDKGRHYDFIASAVDDNFKTATITRVEALAATPLNAQAWYTNAPTAYLEKLRVANIKAWGSQNEVDRLLARIDLTTFATPLLQARLKERYGIELTSDTDSDSDIERTWLYLYMPKSNPWYAFNLSDGGTARQVSLLQAALHNFASNEQVADGSDFISKPDKIGNFDVLPIRQTMSIRQFQTLCRELDIGAQYKKHLESYLLPDEPVAKAVLQHKVTQSQKDALAVAAHIALLTHDIEYDAYKTLLALAEGQTRLMLNGRRQQCCDLSMLGTRLTGILLLIPAVRDSRGINRLIAYLPNDPDHPLKEYPSPQAFQAELARQLRENKVSAVTRQSYQQYFSQFVDQQQRGHFFAELEQRLFIVRYHQKEYPDDSRPAWRKDDVAKPQLQLQHVPLAPDYWPHAYQKKLDKILNDARELAVSTADADSKARWAWWDNFKKIVSDIFNAALLIATPFVPGLGDLMMVYTAYQITTDVIEGLVDLAQGLWQEMGEHIISVVTNVIQLAAFGAGSQIGDAFKLKLSPLVEGMKPVKLPNGKPALWHPDLAPYEQTKLMLPAASKPDGHGLHQMGRETLLPLEGKLYSVEKASTQPTSKTHRIKHPSRPNAYRPKIEHNEHGAWLHEAESPHDWADQTLMQRLGHNVERFTPTELEQIRISSGTATDALRQMHDHNSPPPPLLADTIKRFGTYDDVQLSSTHIRDGQPLAPDAVWFEPITTGLPGWPRERALRVYEHADLRGYSRQYGNPAATEANTLNISHAALNNGELPERLAGFLDDAECKALLGRDVASAQRPQALRDLLAEAVLARRGEVAERLYQAGERSNKADIRVVQQTFPQMPLTLAEKLLTQASPAEVQRIVDDNRLPLRIKAQARELNFEASTARAYEGFYRDDSVVPDTERLTLNALKVHTDTFADLRIEVRDGVHDGPLRCSAGADDATLVRRLVRNEHGQYEVLDGNNRALHEPSDFYQATLDALPEGKRTALGEKGADAGRFKSWIMETTAAPSERRTLLAEPPIRRVATVETETLVRGWPTFFGELTPEQRIKKLYPKMNEREVETFIKVLKRNGGHEEAIQRLENDRKALKDILQRWRDSYRQDTDSYGETIPGPPSEYLHNGGRYLEERLLQCFERQSEIFGERRNHPEQGYALDLSDDFSGPNLEKWWRALRQQPGIDLHLARIRALNLDNANFSKAADGLLSSFPHLNQLSARQCGLTHVIPAIGRMRQLRELDLADNRISLTSPSDEPFSELTQLQTLNLNGNPLRYPPDIGRMDRLNELSLANTDIQTWPQGLFKVGDMDTPRLRSFMLDMRQAPINTLPQVTPGSDQAFILSRARFDPGRLAPLDRIRYGDYRESTGLTAQQVLSPAAGNELSYWRDLPKDHGFSPSAQLAKYREESWHDVWAEPGSEGFFAVIAYQKNNGFYQNAASRPYLTRRVWEMIDAVAVDSRLREKLFSEITSPQDINNAGAQLFNAMGIDVLVAKAYAESPSVEVLDDKLVRLAHGAARLDRMSDLANEEVSRQAQRTRLDPTQPPPHEMDVHIAFETGMAGRLELPWHAESIPFQPVSGVSKKTIDAAYDAIIKREAGDGLVNGMIDLYGDAFWERHLRNTHPDRYATNDLHAAHKISLLDELRQAQAQWVDESDLSRLNPLARRIMLLADQLQLAHVEVFSGEKMSQARYDRLVKEIGYARNDLSRQLTRQALSRAGL</sequence>
<dbReference type="PANTHER" id="PTHR48051:SF1">
    <property type="entry name" value="RAS SUPPRESSOR PROTEIN 1"/>
    <property type="match status" value="1"/>
</dbReference>
<dbReference type="Pfam" id="PF20178">
    <property type="entry name" value="ToxA_N"/>
    <property type="match status" value="1"/>
</dbReference>
<dbReference type="InterPro" id="IPR032675">
    <property type="entry name" value="LRR_dom_sf"/>
</dbReference>
<accession>A0A5E7V3J2</accession>
<proteinExistence type="inferred from homology"/>
<dbReference type="Gene3D" id="3.80.10.10">
    <property type="entry name" value="Ribonuclease Inhibitor"/>
    <property type="match status" value="1"/>
</dbReference>
<keyword evidence="7" id="KW-0175">Coiled coil</keyword>
<evidence type="ECO:0000259" key="9">
    <source>
        <dbReference type="PROSITE" id="PS52053"/>
    </source>
</evidence>
<dbReference type="GO" id="GO:0005576">
    <property type="term" value="C:extracellular region"/>
    <property type="evidence" value="ECO:0007669"/>
    <property type="project" value="UniProtKB-UniRule"/>
</dbReference>
<comment type="catalytic activity">
    <reaction evidence="1">
        <text>S-ubiquitinyl-[E2 ubiquitin-conjugating enzyme]-L-cysteine + [acceptor protein]-L-lysine = [E2 ubiquitin-conjugating enzyme]-L-cysteine + N(6)-ubiquitinyl-[acceptor protein]-L-lysine.</text>
        <dbReference type="EC" id="2.3.2.27"/>
    </reaction>
</comment>
<name>A0A5E7V3J2_PSEFL</name>
<dbReference type="InterPro" id="IPR050216">
    <property type="entry name" value="LRR_domain-containing"/>
</dbReference>
<keyword evidence="6" id="KW-0964">Secreted</keyword>
<dbReference type="SUPFAM" id="SSF52058">
    <property type="entry name" value="L domain-like"/>
    <property type="match status" value="1"/>
</dbReference>
<evidence type="ECO:0000313" key="11">
    <source>
        <dbReference type="Proteomes" id="UP000412311"/>
    </source>
</evidence>
<keyword evidence="5" id="KW-0843">Virulence</keyword>
<evidence type="ECO:0000256" key="5">
    <source>
        <dbReference type="ARBA" id="ARBA00023026"/>
    </source>
</evidence>
<dbReference type="GO" id="GO:0016567">
    <property type="term" value="P:protein ubiquitination"/>
    <property type="evidence" value="ECO:0007669"/>
    <property type="project" value="InterPro"/>
</dbReference>
<evidence type="ECO:0000256" key="7">
    <source>
        <dbReference type="SAM" id="Coils"/>
    </source>
</evidence>
<dbReference type="GO" id="GO:0061630">
    <property type="term" value="F:ubiquitin protein ligase activity"/>
    <property type="evidence" value="ECO:0007669"/>
    <property type="project" value="UniProtKB-EC"/>
</dbReference>
<comment type="similarity">
    <text evidence="6">Belongs to the LRR-containing bacterial E3 ligase family.</text>
</comment>
<feature type="domain" description="NEL" evidence="9">
    <location>
        <begin position="1373"/>
        <end position="1713"/>
    </location>
</feature>
<evidence type="ECO:0000256" key="6">
    <source>
        <dbReference type="PROSITE-ProRule" id="PRU01398"/>
    </source>
</evidence>
<evidence type="ECO:0000256" key="4">
    <source>
        <dbReference type="ARBA" id="ARBA00022737"/>
    </source>
</evidence>
<evidence type="ECO:0000256" key="1">
    <source>
        <dbReference type="ARBA" id="ARBA00000900"/>
    </source>
</evidence>
<keyword evidence="6" id="KW-1035">Host cytoplasm</keyword>
<evidence type="ECO:0000256" key="8">
    <source>
        <dbReference type="SAM" id="MobiDB-lite"/>
    </source>
</evidence>
<evidence type="ECO:0000313" key="10">
    <source>
        <dbReference type="EMBL" id="VVQ16178.1"/>
    </source>
</evidence>
<dbReference type="PANTHER" id="PTHR48051">
    <property type="match status" value="1"/>
</dbReference>
<keyword evidence="3" id="KW-0433">Leucine-rich repeat</keyword>
<dbReference type="Gene3D" id="1.20.58.360">
    <property type="entry name" value="Shigella T3SS effector IpaH defines"/>
    <property type="match status" value="1"/>
</dbReference>
<protein>
    <recommendedName>
        <fullName evidence="2">RING-type E3 ubiquitin transferase</fullName>
        <ecNumber evidence="2">2.3.2.27</ecNumber>
    </recommendedName>
</protein>
<dbReference type="GO" id="GO:0005737">
    <property type="term" value="C:cytoplasm"/>
    <property type="evidence" value="ECO:0007669"/>
    <property type="project" value="TreeGrafter"/>
</dbReference>
<dbReference type="EMBL" id="CABVJG010000012">
    <property type="protein sequence ID" value="VVQ16178.1"/>
    <property type="molecule type" value="Genomic_DNA"/>
</dbReference>
<dbReference type="EC" id="2.3.2.27" evidence="2"/>
<evidence type="ECO:0000256" key="2">
    <source>
        <dbReference type="ARBA" id="ARBA00012483"/>
    </source>
</evidence>
<organism evidence="10 11">
    <name type="scientific">Pseudomonas fluorescens</name>
    <dbReference type="NCBI Taxonomy" id="294"/>
    <lineage>
        <taxon>Bacteria</taxon>
        <taxon>Pseudomonadati</taxon>
        <taxon>Pseudomonadota</taxon>
        <taxon>Gammaproteobacteria</taxon>
        <taxon>Pseudomonadales</taxon>
        <taxon>Pseudomonadaceae</taxon>
        <taxon>Pseudomonas</taxon>
    </lineage>
</organism>
<evidence type="ECO:0000256" key="3">
    <source>
        <dbReference type="ARBA" id="ARBA00022614"/>
    </source>
</evidence>
<dbReference type="InterPro" id="IPR046673">
    <property type="entry name" value="ToxA_N"/>
</dbReference>
<dbReference type="RefSeq" id="WP_150794633.1">
    <property type="nucleotide sequence ID" value="NZ_CABVJG010000012.1"/>
</dbReference>
<gene>
    <name evidence="10" type="ORF">PS925_04128</name>
</gene>
<dbReference type="Proteomes" id="UP000412311">
    <property type="component" value="Unassembled WGS sequence"/>
</dbReference>
<dbReference type="Pfam" id="PF14496">
    <property type="entry name" value="NEL"/>
    <property type="match status" value="1"/>
</dbReference>
<comment type="caution">
    <text evidence="6">Lacks conserved residue(s) required for the propagation of feature annotation.</text>
</comment>